<feature type="transmembrane region" description="Helical" evidence="5">
    <location>
        <begin position="121"/>
        <end position="140"/>
    </location>
</feature>
<dbReference type="AlphaFoldDB" id="A0A7G3ZMK5"/>
<comment type="subcellular location">
    <subcellularLocation>
        <location evidence="1">Membrane</location>
        <topology evidence="1">Multi-pass membrane protein</topology>
    </subcellularLocation>
</comment>
<feature type="transmembrane region" description="Helical" evidence="5">
    <location>
        <begin position="421"/>
        <end position="437"/>
    </location>
</feature>
<dbReference type="GO" id="GO:0016020">
    <property type="term" value="C:membrane"/>
    <property type="evidence" value="ECO:0007669"/>
    <property type="project" value="UniProtKB-SubCell"/>
</dbReference>
<feature type="transmembrane region" description="Helical" evidence="5">
    <location>
        <begin position="206"/>
        <end position="228"/>
    </location>
</feature>
<reference evidence="7 8" key="1">
    <citation type="submission" date="2020-06" db="EMBL/GenBank/DDBJ databases">
        <title>The yeast mating-type switching endonuclease HO is a domesticated member of an unorthodox homing genetic element family.</title>
        <authorList>
            <person name="Coughlan A.Y."/>
            <person name="Lombardi L."/>
            <person name="Braun-Galleani S."/>
            <person name="Martos A.R."/>
            <person name="Galeote V."/>
            <person name="Bigey F."/>
            <person name="Dequin S."/>
            <person name="Byrne K.P."/>
            <person name="Wolfe K.H."/>
        </authorList>
    </citation>
    <scope>NUCLEOTIDE SEQUENCE [LARGE SCALE GENOMIC DNA]</scope>
    <source>
        <strain evidence="7 8">CBS764</strain>
    </source>
</reference>
<feature type="transmembrane region" description="Helical" evidence="5">
    <location>
        <begin position="369"/>
        <end position="390"/>
    </location>
</feature>
<name>A0A7G3ZMK5_9SACH</name>
<keyword evidence="2 5" id="KW-0812">Transmembrane</keyword>
<sequence>MITVQSTTTRRRSSVHQNLFDPKLYRTCEPAKEVSEKEEKDKYAQPSLSQIVGKVSEIAVLLQKEFVRLFPRSVQDYLPEVDLKVTLVCLTWYVTSSISSNVSKAILRDFTHPVALTELQFLFSALLCVFFIAVVNMAQLPSLSRTAIARAVASFPEGILPSYLSGDFRQSVVGKFLKPSKLIFLATFPMGIFQFMGHISSHKATALIPVSLVHSIKALSPIVTVSYYRVFQGKKYNAMTYWTLVPLIMGVMITCWSTHGSKKMDAANGRLSMLSGLLYASVSMLIFVSQNIFAKSILTVKSKKGILPSSAPASPQIGKAEVSPFQIDKITILFYCSCIGFALTLPPFLTGELMQHQSVFKDLTWKVSSLIVFHGVTHFFQALLAFQLIGMLSSVNYSVANIMKRIVIITVALAWESRFNIAQVIGLLMTLSGLYGYDKWGTFRKIDKQMTAL</sequence>
<dbReference type="Proteomes" id="UP000515788">
    <property type="component" value="Chromosome 8"/>
</dbReference>
<protein>
    <recommendedName>
        <fullName evidence="6">Sugar phosphate transporter domain-containing protein</fullName>
    </recommendedName>
</protein>
<feature type="transmembrane region" description="Helical" evidence="5">
    <location>
        <begin position="182"/>
        <end position="200"/>
    </location>
</feature>
<keyword evidence="4 5" id="KW-0472">Membrane</keyword>
<evidence type="ECO:0000256" key="4">
    <source>
        <dbReference type="ARBA" id="ARBA00023136"/>
    </source>
</evidence>
<keyword evidence="3 5" id="KW-1133">Transmembrane helix</keyword>
<evidence type="ECO:0000313" key="8">
    <source>
        <dbReference type="Proteomes" id="UP000515788"/>
    </source>
</evidence>
<accession>A0A7G3ZMK5</accession>
<dbReference type="Pfam" id="PF03151">
    <property type="entry name" value="TPT"/>
    <property type="match status" value="1"/>
</dbReference>
<evidence type="ECO:0000256" key="1">
    <source>
        <dbReference type="ARBA" id="ARBA00004141"/>
    </source>
</evidence>
<dbReference type="RefSeq" id="XP_037141415.1">
    <property type="nucleotide sequence ID" value="XM_037285519.1"/>
</dbReference>
<dbReference type="EMBL" id="CP059253">
    <property type="protein sequence ID" value="QLL34741.1"/>
    <property type="molecule type" value="Genomic_DNA"/>
</dbReference>
<evidence type="ECO:0000256" key="2">
    <source>
        <dbReference type="ARBA" id="ARBA00022692"/>
    </source>
</evidence>
<evidence type="ECO:0000256" key="3">
    <source>
        <dbReference type="ARBA" id="ARBA00022989"/>
    </source>
</evidence>
<dbReference type="InterPro" id="IPR050186">
    <property type="entry name" value="TPT_transporter"/>
</dbReference>
<dbReference type="InterPro" id="IPR004853">
    <property type="entry name" value="Sugar_P_trans_dom"/>
</dbReference>
<organism evidence="7 8">
    <name type="scientific">Torulaspora globosa</name>
    <dbReference type="NCBI Taxonomy" id="48254"/>
    <lineage>
        <taxon>Eukaryota</taxon>
        <taxon>Fungi</taxon>
        <taxon>Dikarya</taxon>
        <taxon>Ascomycota</taxon>
        <taxon>Saccharomycotina</taxon>
        <taxon>Saccharomycetes</taxon>
        <taxon>Saccharomycetales</taxon>
        <taxon>Saccharomycetaceae</taxon>
        <taxon>Torulaspora</taxon>
    </lineage>
</organism>
<feature type="transmembrane region" description="Helical" evidence="5">
    <location>
        <begin position="240"/>
        <end position="259"/>
    </location>
</feature>
<dbReference type="PANTHER" id="PTHR11132">
    <property type="entry name" value="SOLUTE CARRIER FAMILY 35"/>
    <property type="match status" value="1"/>
</dbReference>
<feature type="domain" description="Sugar phosphate transporter" evidence="6">
    <location>
        <begin position="184"/>
        <end position="437"/>
    </location>
</feature>
<dbReference type="GeneID" id="59328007"/>
<gene>
    <name evidence="7" type="ORF">HG536_0H01160</name>
</gene>
<feature type="transmembrane region" description="Helical" evidence="5">
    <location>
        <begin position="271"/>
        <end position="294"/>
    </location>
</feature>
<evidence type="ECO:0000259" key="6">
    <source>
        <dbReference type="Pfam" id="PF03151"/>
    </source>
</evidence>
<dbReference type="KEGG" id="tgb:HG536_0H01160"/>
<evidence type="ECO:0000313" key="7">
    <source>
        <dbReference type="EMBL" id="QLL34741.1"/>
    </source>
</evidence>
<keyword evidence="8" id="KW-1185">Reference proteome</keyword>
<evidence type="ECO:0000256" key="5">
    <source>
        <dbReference type="SAM" id="Phobius"/>
    </source>
</evidence>
<dbReference type="OrthoDB" id="1588579at2759"/>
<proteinExistence type="predicted"/>
<feature type="transmembrane region" description="Helical" evidence="5">
    <location>
        <begin position="332"/>
        <end position="349"/>
    </location>
</feature>